<evidence type="ECO:0000256" key="1">
    <source>
        <dbReference type="ARBA" id="ARBA00022614"/>
    </source>
</evidence>
<dbReference type="HOGENOM" id="CLU_740495_0_0_1"/>
<dbReference type="OMA" id="HERRMNN"/>
<dbReference type="PaxDb" id="3880-AES96719"/>
<dbReference type="EnsemblPlants" id="AES96719">
    <property type="protein sequence ID" value="AES96719"/>
    <property type="gene ID" value="MTR_5g040550"/>
</dbReference>
<name>G7KF73_MEDTR</name>
<dbReference type="Pfam" id="PF00931">
    <property type="entry name" value="NB-ARC"/>
    <property type="match status" value="1"/>
</dbReference>
<evidence type="ECO:0000313" key="5">
    <source>
        <dbReference type="EnsemblPlants" id="AES96719"/>
    </source>
</evidence>
<reference evidence="5" key="3">
    <citation type="submission" date="2015-04" db="UniProtKB">
        <authorList>
            <consortium name="EnsemblPlants"/>
        </authorList>
    </citation>
    <scope>IDENTIFICATION</scope>
    <source>
        <strain evidence="5">cv. Jemalong A17</strain>
    </source>
</reference>
<gene>
    <name evidence="4" type="ordered locus">MTR_5g040550</name>
</gene>
<dbReference type="PANTHER" id="PTHR11017:SF480">
    <property type="entry name" value="DISEASE RESISTANCE PROTEIN (TIR-NBS-LRR CLASS)"/>
    <property type="match status" value="1"/>
</dbReference>
<dbReference type="PANTHER" id="PTHR11017">
    <property type="entry name" value="LEUCINE-RICH REPEAT-CONTAINING PROTEIN"/>
    <property type="match status" value="1"/>
</dbReference>
<evidence type="ECO:0000259" key="3">
    <source>
        <dbReference type="SMART" id="SM00255"/>
    </source>
</evidence>
<sequence length="374" mass="43222">MHGQNGQNKKINHILSNKNKKKNTFIVKPRGQDTVELKGFCEKGINTFIDDQELRKGEEITPALMMAIVIFSENYASSTFCLEALRKIMEFDPSDVRHQKGSYAKAIVKQWRLALQEAANLVGWHFRHRYDYEYELIGKIVQKISKKINRRPLHVAKYHVGLESRVQKVNSLLEVESDEKVKMVGIFGMGGLGKTALACAVYNCIADQFDSLCFLADVRENSKKHGLKDLNLCSLNRGISIIKSRLHRKKILLSDVMILLSGHGLAPDYPVQVMIDKSLIKIDEYRVRMHHMIEDMDREIVSRLWFYKVIIHVFKEKKGSDKIEIIMLHLLKDKKVQWDGNALKKMENLKILIVEKARFSRGPYHLPKSLRILK</sequence>
<organism evidence="4 6">
    <name type="scientific">Medicago truncatula</name>
    <name type="common">Barrel medic</name>
    <name type="synonym">Medicago tribuloides</name>
    <dbReference type="NCBI Taxonomy" id="3880"/>
    <lineage>
        <taxon>Eukaryota</taxon>
        <taxon>Viridiplantae</taxon>
        <taxon>Streptophyta</taxon>
        <taxon>Embryophyta</taxon>
        <taxon>Tracheophyta</taxon>
        <taxon>Spermatophyta</taxon>
        <taxon>Magnoliopsida</taxon>
        <taxon>eudicotyledons</taxon>
        <taxon>Gunneridae</taxon>
        <taxon>Pentapetalae</taxon>
        <taxon>rosids</taxon>
        <taxon>fabids</taxon>
        <taxon>Fabales</taxon>
        <taxon>Fabaceae</taxon>
        <taxon>Papilionoideae</taxon>
        <taxon>50 kb inversion clade</taxon>
        <taxon>NPAAA clade</taxon>
        <taxon>Hologalegina</taxon>
        <taxon>IRL clade</taxon>
        <taxon>Trifolieae</taxon>
        <taxon>Medicago</taxon>
    </lineage>
</organism>
<dbReference type="GO" id="GO:0043531">
    <property type="term" value="F:ADP binding"/>
    <property type="evidence" value="ECO:0007669"/>
    <property type="project" value="InterPro"/>
</dbReference>
<dbReference type="SUPFAM" id="SSF52540">
    <property type="entry name" value="P-loop containing nucleoside triphosphate hydrolases"/>
    <property type="match status" value="1"/>
</dbReference>
<keyword evidence="1" id="KW-0433">Leucine-rich repeat</keyword>
<dbReference type="GO" id="GO:0006952">
    <property type="term" value="P:defense response"/>
    <property type="evidence" value="ECO:0007669"/>
    <property type="project" value="InterPro"/>
</dbReference>
<evidence type="ECO:0000313" key="4">
    <source>
        <dbReference type="EMBL" id="AES96719.1"/>
    </source>
</evidence>
<dbReference type="Pfam" id="PF01582">
    <property type="entry name" value="TIR"/>
    <property type="match status" value="1"/>
</dbReference>
<reference evidence="4 6" key="2">
    <citation type="journal article" date="2014" name="BMC Genomics">
        <title>An improved genome release (version Mt4.0) for the model legume Medicago truncatula.</title>
        <authorList>
            <person name="Tang H."/>
            <person name="Krishnakumar V."/>
            <person name="Bidwell S."/>
            <person name="Rosen B."/>
            <person name="Chan A."/>
            <person name="Zhou S."/>
            <person name="Gentzbittel L."/>
            <person name="Childs K.L."/>
            <person name="Yandell M."/>
            <person name="Gundlach H."/>
            <person name="Mayer K.F."/>
            <person name="Schwartz D.C."/>
            <person name="Town C.D."/>
        </authorList>
    </citation>
    <scope>GENOME REANNOTATION</scope>
    <source>
        <strain evidence="5 6">cv. Jemalong A17</strain>
    </source>
</reference>
<keyword evidence="2" id="KW-0677">Repeat</keyword>
<dbReference type="InterPro" id="IPR058192">
    <property type="entry name" value="WHD_ROQ1-like"/>
</dbReference>
<dbReference type="Proteomes" id="UP000002051">
    <property type="component" value="Chromosome 5"/>
</dbReference>
<dbReference type="InterPro" id="IPR000157">
    <property type="entry name" value="TIR_dom"/>
</dbReference>
<dbReference type="InterPro" id="IPR035897">
    <property type="entry name" value="Toll_tir_struct_dom_sf"/>
</dbReference>
<dbReference type="AlphaFoldDB" id="G7KF73"/>
<accession>G7KF73</accession>
<proteinExistence type="predicted"/>
<feature type="domain" description="TIR" evidence="3">
    <location>
        <begin position="21"/>
        <end position="121"/>
    </location>
</feature>
<dbReference type="InterPro" id="IPR044974">
    <property type="entry name" value="Disease_R_plants"/>
</dbReference>
<keyword evidence="6" id="KW-1185">Reference proteome</keyword>
<dbReference type="SUPFAM" id="SSF52200">
    <property type="entry name" value="Toll/Interleukin receptor TIR domain"/>
    <property type="match status" value="1"/>
</dbReference>
<dbReference type="SMART" id="SM00255">
    <property type="entry name" value="TIR"/>
    <property type="match status" value="1"/>
</dbReference>
<dbReference type="GO" id="GO:0007165">
    <property type="term" value="P:signal transduction"/>
    <property type="evidence" value="ECO:0007669"/>
    <property type="project" value="InterPro"/>
</dbReference>
<dbReference type="Gene3D" id="3.40.50.300">
    <property type="entry name" value="P-loop containing nucleotide triphosphate hydrolases"/>
    <property type="match status" value="1"/>
</dbReference>
<dbReference type="InterPro" id="IPR027417">
    <property type="entry name" value="P-loop_NTPase"/>
</dbReference>
<protein>
    <submittedName>
        <fullName evidence="4">Disease resistance protein (TIR-NBS-LRR class)</fullName>
    </submittedName>
</protein>
<dbReference type="EMBL" id="CM001221">
    <property type="protein sequence ID" value="AES96719.1"/>
    <property type="molecule type" value="Genomic_DNA"/>
</dbReference>
<evidence type="ECO:0000256" key="2">
    <source>
        <dbReference type="ARBA" id="ARBA00022737"/>
    </source>
</evidence>
<evidence type="ECO:0000313" key="6">
    <source>
        <dbReference type="Proteomes" id="UP000002051"/>
    </source>
</evidence>
<dbReference type="Pfam" id="PF23282">
    <property type="entry name" value="WHD_ROQ1"/>
    <property type="match status" value="1"/>
</dbReference>
<dbReference type="InterPro" id="IPR002182">
    <property type="entry name" value="NB-ARC"/>
</dbReference>
<dbReference type="Gene3D" id="3.40.50.10140">
    <property type="entry name" value="Toll/interleukin-1 receptor homology (TIR) domain"/>
    <property type="match status" value="1"/>
</dbReference>
<reference evidence="4 6" key="1">
    <citation type="journal article" date="2011" name="Nature">
        <title>The Medicago genome provides insight into the evolution of rhizobial symbioses.</title>
        <authorList>
            <person name="Young N.D."/>
            <person name="Debelle F."/>
            <person name="Oldroyd G.E."/>
            <person name="Geurts R."/>
            <person name="Cannon S.B."/>
            <person name="Udvardi M.K."/>
            <person name="Benedito V.A."/>
            <person name="Mayer K.F."/>
            <person name="Gouzy J."/>
            <person name="Schoof H."/>
            <person name="Van de Peer Y."/>
            <person name="Proost S."/>
            <person name="Cook D.R."/>
            <person name="Meyers B.C."/>
            <person name="Spannagl M."/>
            <person name="Cheung F."/>
            <person name="De Mita S."/>
            <person name="Krishnakumar V."/>
            <person name="Gundlach H."/>
            <person name="Zhou S."/>
            <person name="Mudge J."/>
            <person name="Bharti A.K."/>
            <person name="Murray J.D."/>
            <person name="Naoumkina M.A."/>
            <person name="Rosen B."/>
            <person name="Silverstein K.A."/>
            <person name="Tang H."/>
            <person name="Rombauts S."/>
            <person name="Zhao P.X."/>
            <person name="Zhou P."/>
            <person name="Barbe V."/>
            <person name="Bardou P."/>
            <person name="Bechner M."/>
            <person name="Bellec A."/>
            <person name="Berger A."/>
            <person name="Berges H."/>
            <person name="Bidwell S."/>
            <person name="Bisseling T."/>
            <person name="Choisne N."/>
            <person name="Couloux A."/>
            <person name="Denny R."/>
            <person name="Deshpande S."/>
            <person name="Dai X."/>
            <person name="Doyle J.J."/>
            <person name="Dudez A.M."/>
            <person name="Farmer A.D."/>
            <person name="Fouteau S."/>
            <person name="Franken C."/>
            <person name="Gibelin C."/>
            <person name="Gish J."/>
            <person name="Goldstein S."/>
            <person name="Gonzalez A.J."/>
            <person name="Green P.J."/>
            <person name="Hallab A."/>
            <person name="Hartog M."/>
            <person name="Hua A."/>
            <person name="Humphray S.J."/>
            <person name="Jeong D.H."/>
            <person name="Jing Y."/>
            <person name="Jocker A."/>
            <person name="Kenton S.M."/>
            <person name="Kim D.J."/>
            <person name="Klee K."/>
            <person name="Lai H."/>
            <person name="Lang C."/>
            <person name="Lin S."/>
            <person name="Macmil S.L."/>
            <person name="Magdelenat G."/>
            <person name="Matthews L."/>
            <person name="McCorrison J."/>
            <person name="Monaghan E.L."/>
            <person name="Mun J.H."/>
            <person name="Najar F.Z."/>
            <person name="Nicholson C."/>
            <person name="Noirot C."/>
            <person name="O'Bleness M."/>
            <person name="Paule C.R."/>
            <person name="Poulain J."/>
            <person name="Prion F."/>
            <person name="Qin B."/>
            <person name="Qu C."/>
            <person name="Retzel E.F."/>
            <person name="Riddle C."/>
            <person name="Sallet E."/>
            <person name="Samain S."/>
            <person name="Samson N."/>
            <person name="Sanders I."/>
            <person name="Saurat O."/>
            <person name="Scarpelli C."/>
            <person name="Schiex T."/>
            <person name="Segurens B."/>
            <person name="Severin A.J."/>
            <person name="Sherrier D.J."/>
            <person name="Shi R."/>
            <person name="Sims S."/>
            <person name="Singer S.R."/>
            <person name="Sinharoy S."/>
            <person name="Sterck L."/>
            <person name="Viollet A."/>
            <person name="Wang B.B."/>
            <person name="Wang K."/>
            <person name="Wang M."/>
            <person name="Wang X."/>
            <person name="Warfsmann J."/>
            <person name="Weissenbach J."/>
            <person name="White D.D."/>
            <person name="White J.D."/>
            <person name="Wiley G.B."/>
            <person name="Wincker P."/>
            <person name="Xing Y."/>
            <person name="Yang L."/>
            <person name="Yao Z."/>
            <person name="Ying F."/>
            <person name="Zhai J."/>
            <person name="Zhou L."/>
            <person name="Zuber A."/>
            <person name="Denarie J."/>
            <person name="Dixon R.A."/>
            <person name="May G.D."/>
            <person name="Schwartz D.C."/>
            <person name="Rogers J."/>
            <person name="Quetier F."/>
            <person name="Town C.D."/>
            <person name="Roe B.A."/>
        </authorList>
    </citation>
    <scope>NUCLEOTIDE SEQUENCE [LARGE SCALE GENOMIC DNA]</scope>
    <source>
        <strain evidence="4">A17</strain>
        <strain evidence="5 6">cv. Jemalong A17</strain>
    </source>
</reference>